<keyword evidence="2" id="KW-1185">Reference proteome</keyword>
<dbReference type="Proteomes" id="UP001162992">
    <property type="component" value="Chromosome 3"/>
</dbReference>
<dbReference type="EMBL" id="CM055094">
    <property type="protein sequence ID" value="KAJ7562296.1"/>
    <property type="molecule type" value="Genomic_DNA"/>
</dbReference>
<evidence type="ECO:0000313" key="2">
    <source>
        <dbReference type="Proteomes" id="UP001162992"/>
    </source>
</evidence>
<accession>A0ACC2E779</accession>
<proteinExistence type="predicted"/>
<evidence type="ECO:0000313" key="1">
    <source>
        <dbReference type="EMBL" id="KAJ7562296.1"/>
    </source>
</evidence>
<sequence length="699" mass="77783">MKSNLALSVAVSEKVAHFNDGQLISGIKAKPPSGGVSCVKFKSSSVEQIQRHLNSSSNEGIAGRCKDQKRSKELLWKEFFSDPSQWWDHRFDKRSARYPDFKHKKTEDALWIDGRSVPKWAKAEFAAMKLGSVERSAFSWTEKIRRYVKDKQDTRALEVFQEMQRQGRHPDRFTFVSVLNACASLASLEVGKRVHSQLIESDCEEDLFVVNSLINMYVKCRSLENACRVFNSMPFRDVVSWSAMIMGYVKSGQGEKALKLFEQMQQEGVKANFVTHLAVLNACASIGALHYGRNIHVQVVRSGYETDGFMGSCLIDMYCKCGSMIDAHKLFDNMPMRPVVSWNALIAGYVKCGQGEKAIELYQKLQSENLKPDRITYVGVVNACADLGALEQGRCMHAQVVHSGCELDNFVGSALIDMYGKCDRIEDACCVFNDMLTRDVVSWSAMILGYNACGHGEKALELFQLMHLEQVEPSPVTYLAVLNACANVAALEEGRHVHAEVVRKGYETNFALSNSLIDMYAKCGSIDDACKVFDNMLTRNVVSWTTMIGGYAMHGLGKEALKLFDHMCCEVAEVDSTTFICLLSACSRAGLLDEGHQYFELMSPVFGVSADMGHYSCMVDLLGRLGHLDEAQAIIQRMSSQPEASIWMALLGACRIHGDVLMGEYAAKQVLALDPENVSGYLLLSNIYAAVGKWDCKQS</sequence>
<comment type="caution">
    <text evidence="1">The sequence shown here is derived from an EMBL/GenBank/DDBJ whole genome shotgun (WGS) entry which is preliminary data.</text>
</comment>
<organism evidence="1 2">
    <name type="scientific">Diphasiastrum complanatum</name>
    <name type="common">Issler's clubmoss</name>
    <name type="synonym">Lycopodium complanatum</name>
    <dbReference type="NCBI Taxonomy" id="34168"/>
    <lineage>
        <taxon>Eukaryota</taxon>
        <taxon>Viridiplantae</taxon>
        <taxon>Streptophyta</taxon>
        <taxon>Embryophyta</taxon>
        <taxon>Tracheophyta</taxon>
        <taxon>Lycopodiopsida</taxon>
        <taxon>Lycopodiales</taxon>
        <taxon>Lycopodiaceae</taxon>
        <taxon>Lycopodioideae</taxon>
        <taxon>Diphasiastrum</taxon>
    </lineage>
</organism>
<protein>
    <submittedName>
        <fullName evidence="1">Uncharacterized protein</fullName>
    </submittedName>
</protein>
<name>A0ACC2E779_DIPCM</name>
<gene>
    <name evidence="1" type="ORF">O6H91_03G062800</name>
</gene>
<reference evidence="2" key="1">
    <citation type="journal article" date="2024" name="Proc. Natl. Acad. Sci. U.S.A.">
        <title>Extraordinary preservation of gene collinearity over three hundred million years revealed in homosporous lycophytes.</title>
        <authorList>
            <person name="Li C."/>
            <person name="Wickell D."/>
            <person name="Kuo L.Y."/>
            <person name="Chen X."/>
            <person name="Nie B."/>
            <person name="Liao X."/>
            <person name="Peng D."/>
            <person name="Ji J."/>
            <person name="Jenkins J."/>
            <person name="Williams M."/>
            <person name="Shu S."/>
            <person name="Plott C."/>
            <person name="Barry K."/>
            <person name="Rajasekar S."/>
            <person name="Grimwood J."/>
            <person name="Han X."/>
            <person name="Sun S."/>
            <person name="Hou Z."/>
            <person name="He W."/>
            <person name="Dai G."/>
            <person name="Sun C."/>
            <person name="Schmutz J."/>
            <person name="Leebens-Mack J.H."/>
            <person name="Li F.W."/>
            <person name="Wang L."/>
        </authorList>
    </citation>
    <scope>NUCLEOTIDE SEQUENCE [LARGE SCALE GENOMIC DNA]</scope>
    <source>
        <strain evidence="2">cv. PW_Plant_1</strain>
    </source>
</reference>